<evidence type="ECO:0000313" key="5">
    <source>
        <dbReference type="EMBL" id="GAG95017.1"/>
    </source>
</evidence>
<dbReference type="InterPro" id="IPR013563">
    <property type="entry name" value="Oligopep_ABC_C"/>
</dbReference>
<gene>
    <name evidence="5" type="ORF">S01H4_38884</name>
</gene>
<dbReference type="PANTHER" id="PTHR43067:SF3">
    <property type="entry name" value="MALTOSE ABC TRANSPORTER, ATP-BINDING PROTEIN"/>
    <property type="match status" value="1"/>
</dbReference>
<dbReference type="EMBL" id="BART01021011">
    <property type="protein sequence ID" value="GAG95017.1"/>
    <property type="molecule type" value="Genomic_DNA"/>
</dbReference>
<accession>X1CQ06</accession>
<dbReference type="GO" id="GO:0005524">
    <property type="term" value="F:ATP binding"/>
    <property type="evidence" value="ECO:0007669"/>
    <property type="project" value="UniProtKB-KW"/>
</dbReference>
<protein>
    <recommendedName>
        <fullName evidence="4">ABC transporter domain-containing protein</fullName>
    </recommendedName>
</protein>
<name>X1CQ06_9ZZZZ</name>
<keyword evidence="3" id="KW-0067">ATP-binding</keyword>
<keyword evidence="2" id="KW-0547">Nucleotide-binding</keyword>
<dbReference type="Pfam" id="PF08352">
    <property type="entry name" value="oligo_HPY"/>
    <property type="match status" value="1"/>
</dbReference>
<evidence type="ECO:0000256" key="3">
    <source>
        <dbReference type="ARBA" id="ARBA00022840"/>
    </source>
</evidence>
<dbReference type="SMART" id="SM00382">
    <property type="entry name" value="AAA"/>
    <property type="match status" value="1"/>
</dbReference>
<dbReference type="InterPro" id="IPR003439">
    <property type="entry name" value="ABC_transporter-like_ATP-bd"/>
</dbReference>
<dbReference type="Pfam" id="PF00005">
    <property type="entry name" value="ABC_tran"/>
    <property type="match status" value="1"/>
</dbReference>
<sequence length="269" mass="30003">MKKMNKTLLQVKDLKGYYRGTFGVVHAVDGVSLKISEGERIGIAGESGCGKSTFAQLVTGTTTPLLHYEGGEVKVDGFDVWKISPEKLRKDVKCKLISYVPQAMLNSLNPVKRVREFIADMLKERTGRKHSVNEAREMAADHFEKLGLDKNVLDVYPHELSGGMTQRAITAISTLANPKLLITDEPTSALDVTSQKRMIELMIEIQRKGIIKSLMCISHDLSALNQLCDRIIIMYGGKFVESGKMDEVINNPLHPYTRALMDSLLPLER</sequence>
<keyword evidence="1" id="KW-0813">Transport</keyword>
<organism evidence="5">
    <name type="scientific">marine sediment metagenome</name>
    <dbReference type="NCBI Taxonomy" id="412755"/>
    <lineage>
        <taxon>unclassified sequences</taxon>
        <taxon>metagenomes</taxon>
        <taxon>ecological metagenomes</taxon>
    </lineage>
</organism>
<dbReference type="SUPFAM" id="SSF52540">
    <property type="entry name" value="P-loop containing nucleoside triphosphate hydrolases"/>
    <property type="match status" value="1"/>
</dbReference>
<dbReference type="PANTHER" id="PTHR43067">
    <property type="entry name" value="OLIGOPEPTIDE/DIPEPTIDE ABC TRANSPORTER, ATPASE SUBUNIT"/>
    <property type="match status" value="1"/>
</dbReference>
<feature type="domain" description="ABC transporter" evidence="4">
    <location>
        <begin position="9"/>
        <end position="261"/>
    </location>
</feature>
<proteinExistence type="predicted"/>
<dbReference type="GO" id="GO:0016887">
    <property type="term" value="F:ATP hydrolysis activity"/>
    <property type="evidence" value="ECO:0007669"/>
    <property type="project" value="InterPro"/>
</dbReference>
<feature type="non-terminal residue" evidence="5">
    <location>
        <position position="269"/>
    </location>
</feature>
<dbReference type="InterPro" id="IPR027417">
    <property type="entry name" value="P-loop_NTPase"/>
</dbReference>
<evidence type="ECO:0000259" key="4">
    <source>
        <dbReference type="PROSITE" id="PS50893"/>
    </source>
</evidence>
<dbReference type="CDD" id="cd03257">
    <property type="entry name" value="ABC_NikE_OppD_transporters"/>
    <property type="match status" value="1"/>
</dbReference>
<dbReference type="GO" id="GO:0015833">
    <property type="term" value="P:peptide transport"/>
    <property type="evidence" value="ECO:0007669"/>
    <property type="project" value="InterPro"/>
</dbReference>
<dbReference type="Gene3D" id="3.40.50.300">
    <property type="entry name" value="P-loop containing nucleotide triphosphate hydrolases"/>
    <property type="match status" value="1"/>
</dbReference>
<dbReference type="AlphaFoldDB" id="X1CQ06"/>
<evidence type="ECO:0000256" key="1">
    <source>
        <dbReference type="ARBA" id="ARBA00022448"/>
    </source>
</evidence>
<reference evidence="5" key="1">
    <citation type="journal article" date="2014" name="Front. Microbiol.">
        <title>High frequency of phylogenetically diverse reductive dehalogenase-homologous genes in deep subseafloor sedimentary metagenomes.</title>
        <authorList>
            <person name="Kawai M."/>
            <person name="Futagami T."/>
            <person name="Toyoda A."/>
            <person name="Takaki Y."/>
            <person name="Nishi S."/>
            <person name="Hori S."/>
            <person name="Arai W."/>
            <person name="Tsubouchi T."/>
            <person name="Morono Y."/>
            <person name="Uchiyama I."/>
            <person name="Ito T."/>
            <person name="Fujiyama A."/>
            <person name="Inagaki F."/>
            <person name="Takami H."/>
        </authorList>
    </citation>
    <scope>NUCLEOTIDE SEQUENCE</scope>
    <source>
        <strain evidence="5">Expedition CK06-06</strain>
    </source>
</reference>
<evidence type="ECO:0000256" key="2">
    <source>
        <dbReference type="ARBA" id="ARBA00022741"/>
    </source>
</evidence>
<dbReference type="InterPro" id="IPR003593">
    <property type="entry name" value="AAA+_ATPase"/>
</dbReference>
<dbReference type="PROSITE" id="PS50893">
    <property type="entry name" value="ABC_TRANSPORTER_2"/>
    <property type="match status" value="1"/>
</dbReference>
<comment type="caution">
    <text evidence="5">The sequence shown here is derived from an EMBL/GenBank/DDBJ whole genome shotgun (WGS) entry which is preliminary data.</text>
</comment>